<dbReference type="FunFam" id="1.20.81.30:FF:000001">
    <property type="entry name" value="Type II secretion system protein F"/>
    <property type="match status" value="2"/>
</dbReference>
<organism evidence="10 11">
    <name type="scientific">Candidatus Woykebacteria bacterium RBG_16_39_9b</name>
    <dbReference type="NCBI Taxonomy" id="1802595"/>
    <lineage>
        <taxon>Bacteria</taxon>
        <taxon>Candidatus Woykeibacteriota</taxon>
    </lineage>
</organism>
<dbReference type="GO" id="GO:0005886">
    <property type="term" value="C:plasma membrane"/>
    <property type="evidence" value="ECO:0007669"/>
    <property type="project" value="UniProtKB-SubCell"/>
</dbReference>
<dbReference type="Pfam" id="PF00482">
    <property type="entry name" value="T2SSF"/>
    <property type="match status" value="2"/>
</dbReference>
<gene>
    <name evidence="10" type="ORF">A2134_01570</name>
</gene>
<name>A0A1G1WAV6_9BACT</name>
<sequence length="403" mass="44855">MSKFIYTAKDAQNKEVSGSLDTTNIEEAEQLLKERDFKDIRLEEKVIKGGFSFFSSSLKPSEKLILIENLATMISSGIPIIEALETINQDSTNKHLNSITEGAITDLQRGQSLSETLRKFPRDFDKVFLASLEAGEASGKLDEVLFQLSENIKSDIELSQSVKNSLLYPALVVTVLIIVLSSMFVFVIPKVANVFTGLNIPLPLPTVILITFSNFFNKFLLYIIATVVILLSFIFFGVRSGFLKPYLFKLITVIPILNPFFKKVDLARFARTFSLLLNSGVAIIEALNLSTHVVNNELLARDIGAVKNDISEGEFLSTSLRKYKRSFPALLARLVSSGEKSGKLDKSLSDFYDFYQRQIRVDIKNFTTLLEPVLLVIIGIAIGGIILAIIAPIYQLIGQITPR</sequence>
<evidence type="ECO:0000256" key="2">
    <source>
        <dbReference type="ARBA" id="ARBA00005745"/>
    </source>
</evidence>
<feature type="domain" description="Type II secretion system protein GspF" evidence="9">
    <location>
        <begin position="269"/>
        <end position="392"/>
    </location>
</feature>
<keyword evidence="4" id="KW-0997">Cell inner membrane</keyword>
<keyword evidence="5 8" id="KW-0812">Transmembrane</keyword>
<evidence type="ECO:0000313" key="10">
    <source>
        <dbReference type="EMBL" id="OGY24838.1"/>
    </source>
</evidence>
<dbReference type="AlphaFoldDB" id="A0A1G1WAV6"/>
<accession>A0A1G1WAV6</accession>
<protein>
    <recommendedName>
        <fullName evidence="9">Type II secretion system protein GspF domain-containing protein</fullName>
    </recommendedName>
</protein>
<keyword evidence="6 8" id="KW-1133">Transmembrane helix</keyword>
<feature type="transmembrane region" description="Helical" evidence="8">
    <location>
        <begin position="166"/>
        <end position="188"/>
    </location>
</feature>
<dbReference type="InterPro" id="IPR042094">
    <property type="entry name" value="T2SS_GspF_sf"/>
</dbReference>
<keyword evidence="3" id="KW-1003">Cell membrane</keyword>
<evidence type="ECO:0000256" key="6">
    <source>
        <dbReference type="ARBA" id="ARBA00022989"/>
    </source>
</evidence>
<keyword evidence="7 8" id="KW-0472">Membrane</keyword>
<feature type="transmembrane region" description="Helical" evidence="8">
    <location>
        <begin position="194"/>
        <end position="212"/>
    </location>
</feature>
<evidence type="ECO:0000256" key="3">
    <source>
        <dbReference type="ARBA" id="ARBA00022475"/>
    </source>
</evidence>
<comment type="subcellular location">
    <subcellularLocation>
        <location evidence="1">Cell inner membrane</location>
        <topology evidence="1">Multi-pass membrane protein</topology>
    </subcellularLocation>
</comment>
<feature type="transmembrane region" description="Helical" evidence="8">
    <location>
        <begin position="219"/>
        <end position="237"/>
    </location>
</feature>
<feature type="transmembrane region" description="Helical" evidence="8">
    <location>
        <begin position="373"/>
        <end position="397"/>
    </location>
</feature>
<evidence type="ECO:0000256" key="4">
    <source>
        <dbReference type="ARBA" id="ARBA00022519"/>
    </source>
</evidence>
<comment type="similarity">
    <text evidence="2">Belongs to the GSP F family.</text>
</comment>
<dbReference type="PANTHER" id="PTHR30012">
    <property type="entry name" value="GENERAL SECRETION PATHWAY PROTEIN"/>
    <property type="match status" value="1"/>
</dbReference>
<dbReference type="InterPro" id="IPR018076">
    <property type="entry name" value="T2SS_GspF_dom"/>
</dbReference>
<proteinExistence type="inferred from homology"/>
<dbReference type="InterPro" id="IPR003004">
    <property type="entry name" value="GspF/PilC"/>
</dbReference>
<reference evidence="10 11" key="1">
    <citation type="journal article" date="2016" name="Nat. Commun.">
        <title>Thousands of microbial genomes shed light on interconnected biogeochemical processes in an aquifer system.</title>
        <authorList>
            <person name="Anantharaman K."/>
            <person name="Brown C.T."/>
            <person name="Hug L.A."/>
            <person name="Sharon I."/>
            <person name="Castelle C.J."/>
            <person name="Probst A.J."/>
            <person name="Thomas B.C."/>
            <person name="Singh A."/>
            <person name="Wilkins M.J."/>
            <person name="Karaoz U."/>
            <person name="Brodie E.L."/>
            <person name="Williams K.H."/>
            <person name="Hubbard S.S."/>
            <person name="Banfield J.F."/>
        </authorList>
    </citation>
    <scope>NUCLEOTIDE SEQUENCE [LARGE SCALE GENOMIC DNA]</scope>
</reference>
<feature type="domain" description="Type II secretion system protein GspF" evidence="9">
    <location>
        <begin position="67"/>
        <end position="189"/>
    </location>
</feature>
<comment type="caution">
    <text evidence="10">The sequence shown here is derived from an EMBL/GenBank/DDBJ whole genome shotgun (WGS) entry which is preliminary data.</text>
</comment>
<dbReference type="PANTHER" id="PTHR30012:SF0">
    <property type="entry name" value="TYPE II SECRETION SYSTEM PROTEIN F-RELATED"/>
    <property type="match status" value="1"/>
</dbReference>
<evidence type="ECO:0000313" key="11">
    <source>
        <dbReference type="Proteomes" id="UP000178162"/>
    </source>
</evidence>
<dbReference type="Gene3D" id="1.20.81.30">
    <property type="entry name" value="Type II secretion system (T2SS), domain F"/>
    <property type="match status" value="2"/>
</dbReference>
<evidence type="ECO:0000256" key="7">
    <source>
        <dbReference type="ARBA" id="ARBA00023136"/>
    </source>
</evidence>
<dbReference type="Proteomes" id="UP000178162">
    <property type="component" value="Unassembled WGS sequence"/>
</dbReference>
<dbReference type="PRINTS" id="PR00812">
    <property type="entry name" value="BCTERIALGSPF"/>
</dbReference>
<evidence type="ECO:0000256" key="1">
    <source>
        <dbReference type="ARBA" id="ARBA00004429"/>
    </source>
</evidence>
<evidence type="ECO:0000259" key="9">
    <source>
        <dbReference type="Pfam" id="PF00482"/>
    </source>
</evidence>
<dbReference type="EMBL" id="MHCR01000031">
    <property type="protein sequence ID" value="OGY24838.1"/>
    <property type="molecule type" value="Genomic_DNA"/>
</dbReference>
<dbReference type="STRING" id="1802595.A2134_01570"/>
<evidence type="ECO:0000256" key="8">
    <source>
        <dbReference type="SAM" id="Phobius"/>
    </source>
</evidence>
<evidence type="ECO:0000256" key="5">
    <source>
        <dbReference type="ARBA" id="ARBA00022692"/>
    </source>
</evidence>